<organism evidence="1 2">
    <name type="scientific">Pendulispora albinea</name>
    <dbReference type="NCBI Taxonomy" id="2741071"/>
    <lineage>
        <taxon>Bacteria</taxon>
        <taxon>Pseudomonadati</taxon>
        <taxon>Myxococcota</taxon>
        <taxon>Myxococcia</taxon>
        <taxon>Myxococcales</taxon>
        <taxon>Sorangiineae</taxon>
        <taxon>Pendulisporaceae</taxon>
        <taxon>Pendulispora</taxon>
    </lineage>
</organism>
<dbReference type="Proteomes" id="UP001370348">
    <property type="component" value="Chromosome"/>
</dbReference>
<name>A0ABZ2MA68_9BACT</name>
<dbReference type="EMBL" id="CP089984">
    <property type="protein sequence ID" value="WXB19412.1"/>
    <property type="molecule type" value="Genomic_DNA"/>
</dbReference>
<evidence type="ECO:0000313" key="2">
    <source>
        <dbReference type="Proteomes" id="UP001370348"/>
    </source>
</evidence>
<sequence length="59" mass="6258">MTFGKSHFVIGIYVGAIESARVACEGQSADASPAEAAPVADDFAALRADRRYRVIGRTD</sequence>
<keyword evidence="2" id="KW-1185">Reference proteome</keyword>
<evidence type="ECO:0000313" key="1">
    <source>
        <dbReference type="EMBL" id="WXB19412.1"/>
    </source>
</evidence>
<gene>
    <name evidence="1" type="ORF">LZC94_19545</name>
</gene>
<proteinExistence type="predicted"/>
<dbReference type="RefSeq" id="WP_394829031.1">
    <property type="nucleotide sequence ID" value="NZ_CP089984.1"/>
</dbReference>
<protein>
    <submittedName>
        <fullName evidence="1">Uncharacterized protein</fullName>
    </submittedName>
</protein>
<accession>A0ABZ2MA68</accession>
<reference evidence="1 2" key="1">
    <citation type="submission" date="2021-12" db="EMBL/GenBank/DDBJ databases">
        <title>Discovery of the Pendulisporaceae a myxobacterial family with distinct sporulation behavior and unique specialized metabolism.</title>
        <authorList>
            <person name="Garcia R."/>
            <person name="Popoff A."/>
            <person name="Bader C.D."/>
            <person name="Loehr J."/>
            <person name="Walesch S."/>
            <person name="Walt C."/>
            <person name="Boldt J."/>
            <person name="Bunk B."/>
            <person name="Haeckl F.J.F.P.J."/>
            <person name="Gunesch A.P."/>
            <person name="Birkelbach J."/>
            <person name="Nuebel U."/>
            <person name="Pietschmann T."/>
            <person name="Bach T."/>
            <person name="Mueller R."/>
        </authorList>
    </citation>
    <scope>NUCLEOTIDE SEQUENCE [LARGE SCALE GENOMIC DNA]</scope>
    <source>
        <strain evidence="1 2">MSr11954</strain>
    </source>
</reference>